<evidence type="ECO:0000313" key="2">
    <source>
        <dbReference type="Proteomes" id="UP000056090"/>
    </source>
</evidence>
<evidence type="ECO:0000313" key="1">
    <source>
        <dbReference type="EMBL" id="AIF97980.1"/>
    </source>
</evidence>
<name>A0A075NZE6_9ALTE</name>
<organism evidence="1 2">
    <name type="scientific">Alteromonas australica</name>
    <dbReference type="NCBI Taxonomy" id="589873"/>
    <lineage>
        <taxon>Bacteria</taxon>
        <taxon>Pseudomonadati</taxon>
        <taxon>Pseudomonadota</taxon>
        <taxon>Gammaproteobacteria</taxon>
        <taxon>Alteromonadales</taxon>
        <taxon>Alteromonadaceae</taxon>
        <taxon>Alteromonas/Salinimonas group</taxon>
        <taxon>Alteromonas</taxon>
    </lineage>
</organism>
<dbReference type="RefSeq" id="WP_044056173.1">
    <property type="nucleotide sequence ID" value="NZ_CBCSKJ010000001.1"/>
</dbReference>
<dbReference type="Proteomes" id="UP000056090">
    <property type="component" value="Chromosome"/>
</dbReference>
<gene>
    <name evidence="1" type="ORF">EP13_04300</name>
</gene>
<protein>
    <submittedName>
        <fullName evidence="1">Uncharacterized protein</fullName>
    </submittedName>
</protein>
<keyword evidence="2" id="KW-1185">Reference proteome</keyword>
<dbReference type="KEGG" id="aal:EP13_04300"/>
<accession>A0A075NZE6</accession>
<dbReference type="GeneID" id="78254153"/>
<reference evidence="1 2" key="1">
    <citation type="submission" date="2014-06" db="EMBL/GenBank/DDBJ databases">
        <title>Genomes of Alteromonas australica, a world apart.</title>
        <authorList>
            <person name="Gonzaga A."/>
            <person name="Lopez-Perez M."/>
            <person name="Rodriguez-Valera F."/>
        </authorList>
    </citation>
    <scope>NUCLEOTIDE SEQUENCE [LARGE SCALE GENOMIC DNA]</scope>
    <source>
        <strain evidence="1 2">H 17</strain>
    </source>
</reference>
<dbReference type="AlphaFoldDB" id="A0A075NZE6"/>
<dbReference type="EMBL" id="CP008849">
    <property type="protein sequence ID" value="AIF97980.1"/>
    <property type="molecule type" value="Genomic_DNA"/>
</dbReference>
<proteinExistence type="predicted"/>
<sequence>MGHLLKQPFANETIGLSKLGPAELILVYMSQFNNLPWKIPLCIDEGFEGSFSVTERALSVPTSHYQRTECQRERTIYEDLFVKERYLPKRVYEVDSENALNILLTKIVHSKDKKTLSKKFIEKIYSIRPSNDYVHNCVSAVSPYKGVKMDFWLVFESGASIDIEQLFVYKKDLVHDLEQTILQLIESCGSADEVKKFQQELIDRIKPNSLDNDFFPIAEALVRFIFKKKRLPYQSGVDRKQLWGLIAVAVSKFSSRSEVNAGEICYLSNDKGDKAYIHSDYVRSDLEKTYYAKLLAELSVSLLPEEDDGF</sequence>